<keyword evidence="2" id="KW-0378">Hydrolase</keyword>
<dbReference type="InterPro" id="IPR000073">
    <property type="entry name" value="AB_hydrolase_1"/>
</dbReference>
<dbReference type="InterPro" id="IPR029058">
    <property type="entry name" value="AB_hydrolase_fold"/>
</dbReference>
<dbReference type="GO" id="GO:0016787">
    <property type="term" value="F:hydrolase activity"/>
    <property type="evidence" value="ECO:0007669"/>
    <property type="project" value="UniProtKB-KW"/>
</dbReference>
<organism evidence="2">
    <name type="scientific">Paenarthrobacter sp. AMU7</name>
    <dbReference type="NCBI Taxonomy" id="3162492"/>
    <lineage>
        <taxon>Bacteria</taxon>
        <taxon>Bacillati</taxon>
        <taxon>Actinomycetota</taxon>
        <taxon>Actinomycetes</taxon>
        <taxon>Micrococcales</taxon>
        <taxon>Micrococcaceae</taxon>
        <taxon>Paenarthrobacter</taxon>
    </lineage>
</organism>
<evidence type="ECO:0000313" key="2">
    <source>
        <dbReference type="EMBL" id="XDV71521.1"/>
    </source>
</evidence>
<dbReference type="AlphaFoldDB" id="A0AB39YNS5"/>
<dbReference type="Pfam" id="PF12697">
    <property type="entry name" value="Abhydrolase_6"/>
    <property type="match status" value="1"/>
</dbReference>
<dbReference type="Gene3D" id="3.40.50.1820">
    <property type="entry name" value="alpha/beta hydrolase"/>
    <property type="match status" value="1"/>
</dbReference>
<protein>
    <submittedName>
        <fullName evidence="2">Alpha/beta fold hydrolase</fullName>
    </submittedName>
</protein>
<dbReference type="InterPro" id="IPR052897">
    <property type="entry name" value="Sec-Metab_Biosynth_Hydrolase"/>
</dbReference>
<evidence type="ECO:0000259" key="1">
    <source>
        <dbReference type="Pfam" id="PF12697"/>
    </source>
</evidence>
<dbReference type="PANTHER" id="PTHR37017:SF11">
    <property type="entry name" value="ESTERASE_LIPASE_THIOESTERASE DOMAIN-CONTAINING PROTEIN"/>
    <property type="match status" value="1"/>
</dbReference>
<sequence>MAVFVLIHGGGSTAWDWHLVKPLLESAGHEVIAVDLPIEDDGAMLEDYTRAATRAADGARHTIVVGHSLGGFTAPLVSNELTSDGLVYLSAMIPMPGETFGDWWTNTGHNRETIPEESFFNLVPDDLAQQARDKERDQQGAWMSGPWPGQHPDVPTLAILCRDDLFFPAPFMRRQVQDRLGIEPVEIPGGHYATLSHPGAVAAVLNQFAQQLLRQAQELVIRESA</sequence>
<proteinExistence type="predicted"/>
<gene>
    <name evidence="2" type="ORF">ABQM86_21615</name>
</gene>
<dbReference type="RefSeq" id="WP_280625005.1">
    <property type="nucleotide sequence ID" value="NZ_CP165735.1"/>
</dbReference>
<dbReference type="EMBL" id="CP165735">
    <property type="protein sequence ID" value="XDV71521.1"/>
    <property type="molecule type" value="Genomic_DNA"/>
</dbReference>
<feature type="domain" description="AB hydrolase-1" evidence="1">
    <location>
        <begin position="4"/>
        <end position="204"/>
    </location>
</feature>
<dbReference type="PANTHER" id="PTHR37017">
    <property type="entry name" value="AB HYDROLASE-1 DOMAIN-CONTAINING PROTEIN-RELATED"/>
    <property type="match status" value="1"/>
</dbReference>
<dbReference type="SUPFAM" id="SSF53474">
    <property type="entry name" value="alpha/beta-Hydrolases"/>
    <property type="match status" value="1"/>
</dbReference>
<reference evidence="2" key="1">
    <citation type="submission" date="2024-07" db="EMBL/GenBank/DDBJ databases">
        <authorList>
            <person name="Li J."/>
            <person name="Wei H."/>
            <person name="Ma J."/>
        </authorList>
    </citation>
    <scope>NUCLEOTIDE SEQUENCE</scope>
    <source>
        <strain evidence="2">AMU7</strain>
    </source>
</reference>
<accession>A0AB39YNS5</accession>
<name>A0AB39YNS5_9MICC</name>